<organism evidence="6 7">
    <name type="scientific">Streptomyces zhaozhouensis</name>
    <dbReference type="NCBI Taxonomy" id="1300267"/>
    <lineage>
        <taxon>Bacteria</taxon>
        <taxon>Bacillati</taxon>
        <taxon>Actinomycetota</taxon>
        <taxon>Actinomycetes</taxon>
        <taxon>Kitasatosporales</taxon>
        <taxon>Streptomycetaceae</taxon>
        <taxon>Streptomyces</taxon>
    </lineage>
</organism>
<dbReference type="AlphaFoldDB" id="A0A286DSW6"/>
<dbReference type="OrthoDB" id="5241795at2"/>
<comment type="similarity">
    <text evidence="4">Belongs to the cyclic nucleotide phosphodiesterase class-III family.</text>
</comment>
<keyword evidence="2" id="KW-0378">Hydrolase</keyword>
<keyword evidence="1" id="KW-0479">Metal-binding</keyword>
<evidence type="ECO:0000256" key="1">
    <source>
        <dbReference type="ARBA" id="ARBA00022723"/>
    </source>
</evidence>
<dbReference type="GO" id="GO:0016787">
    <property type="term" value="F:hydrolase activity"/>
    <property type="evidence" value="ECO:0007669"/>
    <property type="project" value="UniProtKB-KW"/>
</dbReference>
<evidence type="ECO:0000313" key="6">
    <source>
        <dbReference type="EMBL" id="SOD61740.1"/>
    </source>
</evidence>
<dbReference type="GO" id="GO:0046872">
    <property type="term" value="F:metal ion binding"/>
    <property type="evidence" value="ECO:0007669"/>
    <property type="project" value="UniProtKB-KW"/>
</dbReference>
<evidence type="ECO:0000313" key="7">
    <source>
        <dbReference type="Proteomes" id="UP000219072"/>
    </source>
</evidence>
<keyword evidence="7" id="KW-1185">Reference proteome</keyword>
<dbReference type="SUPFAM" id="SSF56300">
    <property type="entry name" value="Metallo-dependent phosphatases"/>
    <property type="match status" value="1"/>
</dbReference>
<dbReference type="InterPro" id="IPR029052">
    <property type="entry name" value="Metallo-depent_PP-like"/>
</dbReference>
<dbReference type="PANTHER" id="PTHR42988">
    <property type="entry name" value="PHOSPHOHYDROLASE"/>
    <property type="match status" value="1"/>
</dbReference>
<keyword evidence="3" id="KW-0408">Iron</keyword>
<evidence type="ECO:0000256" key="3">
    <source>
        <dbReference type="ARBA" id="ARBA00023004"/>
    </source>
</evidence>
<proteinExistence type="inferred from homology"/>
<dbReference type="Proteomes" id="UP000219072">
    <property type="component" value="Unassembled WGS sequence"/>
</dbReference>
<name>A0A286DSW6_9ACTN</name>
<dbReference type="PANTHER" id="PTHR42988:SF2">
    <property type="entry name" value="CYCLIC NUCLEOTIDE PHOSPHODIESTERASE CBUA0032-RELATED"/>
    <property type="match status" value="1"/>
</dbReference>
<dbReference type="RefSeq" id="WP_097230222.1">
    <property type="nucleotide sequence ID" value="NZ_OCNE01000003.1"/>
</dbReference>
<dbReference type="InterPro" id="IPR004843">
    <property type="entry name" value="Calcineurin-like_PHP"/>
</dbReference>
<evidence type="ECO:0000256" key="2">
    <source>
        <dbReference type="ARBA" id="ARBA00022801"/>
    </source>
</evidence>
<gene>
    <name evidence="6" type="ORF">SAMN06297387_103348</name>
</gene>
<dbReference type="InterPro" id="IPR050884">
    <property type="entry name" value="CNP_phosphodiesterase-III"/>
</dbReference>
<dbReference type="Pfam" id="PF00149">
    <property type="entry name" value="Metallophos"/>
    <property type="match status" value="1"/>
</dbReference>
<dbReference type="Gene3D" id="3.60.21.10">
    <property type="match status" value="1"/>
</dbReference>
<reference evidence="6 7" key="1">
    <citation type="submission" date="2017-09" db="EMBL/GenBank/DDBJ databases">
        <authorList>
            <person name="Ehlers B."/>
            <person name="Leendertz F.H."/>
        </authorList>
    </citation>
    <scope>NUCLEOTIDE SEQUENCE [LARGE SCALE GENOMIC DNA]</scope>
    <source>
        <strain evidence="6 7">CGMCC 4.7095</strain>
    </source>
</reference>
<dbReference type="EMBL" id="OCNE01000003">
    <property type="protein sequence ID" value="SOD61740.1"/>
    <property type="molecule type" value="Genomic_DNA"/>
</dbReference>
<evidence type="ECO:0000256" key="4">
    <source>
        <dbReference type="ARBA" id="ARBA00025742"/>
    </source>
</evidence>
<protein>
    <submittedName>
        <fullName evidence="6">Calcineurin-like phosphoesterase</fullName>
    </submittedName>
</protein>
<accession>A0A286DSW6</accession>
<sequence>MALLLAQLSDLHLDGGERATERTARVMEHLRSLPRAPDALLVTGDIADHGAESEYVEAAALLKAPFPVLCCPGNHDDRAAYQRFLLGEPPAPGPVNRSYRVGSAVVLMCDATIPGRDEGRLDDETLDWIATTLGGLGEEVPALLAFHQPPVALGHALPDSSRLEAGQRLVELLADHPQVAGLLTGHAHTPAASSFAGVPVVVAPAVTWTLRMPWEGPSVADRGAPPGVAFHLLDGEHRLTTHFRVVG</sequence>
<feature type="domain" description="Calcineurin-like phosphoesterase" evidence="5">
    <location>
        <begin position="5"/>
        <end position="190"/>
    </location>
</feature>
<evidence type="ECO:0000259" key="5">
    <source>
        <dbReference type="Pfam" id="PF00149"/>
    </source>
</evidence>